<accession>A0ABN2RGW1</accession>
<feature type="compositionally biased region" description="Basic and acidic residues" evidence="3">
    <location>
        <begin position="247"/>
        <end position="260"/>
    </location>
</feature>
<dbReference type="PANTHER" id="PTHR10434">
    <property type="entry name" value="1-ACYL-SN-GLYCEROL-3-PHOSPHATE ACYLTRANSFERASE"/>
    <property type="match status" value="1"/>
</dbReference>
<feature type="region of interest" description="Disordered" evidence="3">
    <location>
        <begin position="230"/>
        <end position="267"/>
    </location>
</feature>
<dbReference type="RefSeq" id="WP_344058290.1">
    <property type="nucleotide sequence ID" value="NZ_BAAAPU010000003.1"/>
</dbReference>
<dbReference type="InterPro" id="IPR002123">
    <property type="entry name" value="Plipid/glycerol_acylTrfase"/>
</dbReference>
<feature type="compositionally biased region" description="Basic and acidic residues" evidence="3">
    <location>
        <begin position="230"/>
        <end position="240"/>
    </location>
</feature>
<evidence type="ECO:0000256" key="1">
    <source>
        <dbReference type="ARBA" id="ARBA00022679"/>
    </source>
</evidence>
<organism evidence="5 6">
    <name type="scientific">Terrabacter lapilli</name>
    <dbReference type="NCBI Taxonomy" id="436231"/>
    <lineage>
        <taxon>Bacteria</taxon>
        <taxon>Bacillati</taxon>
        <taxon>Actinomycetota</taxon>
        <taxon>Actinomycetes</taxon>
        <taxon>Micrococcales</taxon>
        <taxon>Intrasporangiaceae</taxon>
        <taxon>Terrabacter</taxon>
    </lineage>
</organism>
<dbReference type="SMART" id="SM00563">
    <property type="entry name" value="PlsC"/>
    <property type="match status" value="1"/>
</dbReference>
<dbReference type="EMBL" id="BAAAPU010000003">
    <property type="protein sequence ID" value="GAA1968921.1"/>
    <property type="molecule type" value="Genomic_DNA"/>
</dbReference>
<dbReference type="SUPFAM" id="SSF69593">
    <property type="entry name" value="Glycerol-3-phosphate (1)-acyltransferase"/>
    <property type="match status" value="1"/>
</dbReference>
<dbReference type="Pfam" id="PF01553">
    <property type="entry name" value="Acyltransferase"/>
    <property type="match status" value="1"/>
</dbReference>
<evidence type="ECO:0000259" key="4">
    <source>
        <dbReference type="SMART" id="SM00563"/>
    </source>
</evidence>
<dbReference type="PANTHER" id="PTHR10434:SF55">
    <property type="entry name" value="POSSIBLE ACYLTRANSFERASE"/>
    <property type="match status" value="1"/>
</dbReference>
<comment type="caution">
    <text evidence="5">The sequence shown here is derived from an EMBL/GenBank/DDBJ whole genome shotgun (WGS) entry which is preliminary data.</text>
</comment>
<keyword evidence="1" id="KW-0808">Transferase</keyword>
<evidence type="ECO:0000313" key="5">
    <source>
        <dbReference type="EMBL" id="GAA1968921.1"/>
    </source>
</evidence>
<evidence type="ECO:0000256" key="3">
    <source>
        <dbReference type="SAM" id="MobiDB-lite"/>
    </source>
</evidence>
<keyword evidence="6" id="KW-1185">Reference proteome</keyword>
<protein>
    <submittedName>
        <fullName evidence="5">Lysophospholipid acyltransferase family protein</fullName>
    </submittedName>
</protein>
<evidence type="ECO:0000256" key="2">
    <source>
        <dbReference type="ARBA" id="ARBA00023315"/>
    </source>
</evidence>
<dbReference type="CDD" id="cd07989">
    <property type="entry name" value="LPLAT_AGPAT-like"/>
    <property type="match status" value="1"/>
</dbReference>
<name>A0ABN2RGW1_9MICO</name>
<reference evidence="5 6" key="1">
    <citation type="journal article" date="2019" name="Int. J. Syst. Evol. Microbiol.">
        <title>The Global Catalogue of Microorganisms (GCM) 10K type strain sequencing project: providing services to taxonomists for standard genome sequencing and annotation.</title>
        <authorList>
            <consortium name="The Broad Institute Genomics Platform"/>
            <consortium name="The Broad Institute Genome Sequencing Center for Infectious Disease"/>
            <person name="Wu L."/>
            <person name="Ma J."/>
        </authorList>
    </citation>
    <scope>NUCLEOTIDE SEQUENCE [LARGE SCALE GENOMIC DNA]</scope>
    <source>
        <strain evidence="5 6">JCM 15628</strain>
    </source>
</reference>
<feature type="domain" description="Phospholipid/glycerol acyltransferase" evidence="4">
    <location>
        <begin position="45"/>
        <end position="163"/>
    </location>
</feature>
<keyword evidence="2 5" id="KW-0012">Acyltransferase</keyword>
<gene>
    <name evidence="5" type="ORF">GCM10009817_06110</name>
</gene>
<proteinExistence type="predicted"/>
<sequence>MTVGARKRQLPLAYRLVALVLRPVLMRITRRDWRGLENIPAEGGFVVSPNHISYVDPLVFAHFMFDTGREAYFLGKESLFTIPGVGWVLRKCGQIPVYRNSLAAADAYRAAVEGVRQGKAVGIFPEGTITRDPDLWPMRGKTGAARVALETRCPLIPVAQWGAQEILSPYGHRPSLFPRKTMRMYAGPPVDLSDLYDRPIDTKVLREATDRLMDRITELLEVLREEKHPAERFDPRRHGVPEIGNPVRHDDIGRARRPVEPGDQDAS</sequence>
<dbReference type="GO" id="GO:0016746">
    <property type="term" value="F:acyltransferase activity"/>
    <property type="evidence" value="ECO:0007669"/>
    <property type="project" value="UniProtKB-KW"/>
</dbReference>
<evidence type="ECO:0000313" key="6">
    <source>
        <dbReference type="Proteomes" id="UP001500013"/>
    </source>
</evidence>
<dbReference type="Proteomes" id="UP001500013">
    <property type="component" value="Unassembled WGS sequence"/>
</dbReference>